<protein>
    <submittedName>
        <fullName evidence="2">Uncharacterized protein</fullName>
    </submittedName>
</protein>
<reference evidence="2" key="2">
    <citation type="journal article" date="2024" name="Plant">
        <title>Genomic evolution and insights into agronomic trait innovations of Sesamum species.</title>
        <authorList>
            <person name="Miao H."/>
            <person name="Wang L."/>
            <person name="Qu L."/>
            <person name="Liu H."/>
            <person name="Sun Y."/>
            <person name="Le M."/>
            <person name="Wang Q."/>
            <person name="Wei S."/>
            <person name="Zheng Y."/>
            <person name="Lin W."/>
            <person name="Duan Y."/>
            <person name="Cao H."/>
            <person name="Xiong S."/>
            <person name="Wang X."/>
            <person name="Wei L."/>
            <person name="Li C."/>
            <person name="Ma Q."/>
            <person name="Ju M."/>
            <person name="Zhao R."/>
            <person name="Li G."/>
            <person name="Mu C."/>
            <person name="Tian Q."/>
            <person name="Mei H."/>
            <person name="Zhang T."/>
            <person name="Gao T."/>
            <person name="Zhang H."/>
        </authorList>
    </citation>
    <scope>NUCLEOTIDE SEQUENCE</scope>
    <source>
        <strain evidence="2">KEN8</strain>
    </source>
</reference>
<sequence length="163" mass="19174">MHLIRHNLDVVDNLNARKNLKFICNRLEFELDEHRRNAMPKAVYTLTKDQKRRRCEWVLGLKFSDDYAYNIGRCIDMTKLRMHGMKTHDCHPQDVALVPKVATNNQTYDLHDPDGIQIVADLSIVHQQHACTSLTQHIQTDDEEDEDDEDNFEDYETDEYEAT</sequence>
<evidence type="ECO:0000256" key="1">
    <source>
        <dbReference type="SAM" id="MobiDB-lite"/>
    </source>
</evidence>
<dbReference type="EMBL" id="JACGWM010000006">
    <property type="protein sequence ID" value="KAL0368323.1"/>
    <property type="molecule type" value="Genomic_DNA"/>
</dbReference>
<proteinExistence type="predicted"/>
<evidence type="ECO:0000313" key="2">
    <source>
        <dbReference type="EMBL" id="KAL0368323.1"/>
    </source>
</evidence>
<dbReference type="AlphaFoldDB" id="A0AAW2QKH2"/>
<name>A0AAW2QKH2_9LAMI</name>
<organism evidence="2">
    <name type="scientific">Sesamum calycinum</name>
    <dbReference type="NCBI Taxonomy" id="2727403"/>
    <lineage>
        <taxon>Eukaryota</taxon>
        <taxon>Viridiplantae</taxon>
        <taxon>Streptophyta</taxon>
        <taxon>Embryophyta</taxon>
        <taxon>Tracheophyta</taxon>
        <taxon>Spermatophyta</taxon>
        <taxon>Magnoliopsida</taxon>
        <taxon>eudicotyledons</taxon>
        <taxon>Gunneridae</taxon>
        <taxon>Pentapetalae</taxon>
        <taxon>asterids</taxon>
        <taxon>lamiids</taxon>
        <taxon>Lamiales</taxon>
        <taxon>Pedaliaceae</taxon>
        <taxon>Sesamum</taxon>
    </lineage>
</organism>
<feature type="compositionally biased region" description="Acidic residues" evidence="1">
    <location>
        <begin position="141"/>
        <end position="163"/>
    </location>
</feature>
<feature type="region of interest" description="Disordered" evidence="1">
    <location>
        <begin position="136"/>
        <end position="163"/>
    </location>
</feature>
<gene>
    <name evidence="2" type="ORF">Scaly_1051200</name>
</gene>
<reference evidence="2" key="1">
    <citation type="submission" date="2020-06" db="EMBL/GenBank/DDBJ databases">
        <authorList>
            <person name="Li T."/>
            <person name="Hu X."/>
            <person name="Zhang T."/>
            <person name="Song X."/>
            <person name="Zhang H."/>
            <person name="Dai N."/>
            <person name="Sheng W."/>
            <person name="Hou X."/>
            <person name="Wei L."/>
        </authorList>
    </citation>
    <scope>NUCLEOTIDE SEQUENCE</scope>
    <source>
        <strain evidence="2">KEN8</strain>
        <tissue evidence="2">Leaf</tissue>
    </source>
</reference>
<accession>A0AAW2QKH2</accession>
<comment type="caution">
    <text evidence="2">The sequence shown here is derived from an EMBL/GenBank/DDBJ whole genome shotgun (WGS) entry which is preliminary data.</text>
</comment>